<proteinExistence type="predicted"/>
<comment type="caution">
    <text evidence="1">The sequence shown here is derived from an EMBL/GenBank/DDBJ whole genome shotgun (WGS) entry which is preliminary data.</text>
</comment>
<dbReference type="EMBL" id="BARW01022656">
    <property type="protein sequence ID" value="GAI88283.1"/>
    <property type="molecule type" value="Genomic_DNA"/>
</dbReference>
<organism evidence="1">
    <name type="scientific">marine sediment metagenome</name>
    <dbReference type="NCBI Taxonomy" id="412755"/>
    <lineage>
        <taxon>unclassified sequences</taxon>
        <taxon>metagenomes</taxon>
        <taxon>ecological metagenomes</taxon>
    </lineage>
</organism>
<protein>
    <submittedName>
        <fullName evidence="1">Uncharacterized protein</fullName>
    </submittedName>
</protein>
<sequence length="65" mass="7364">MDIEELLRRYEAIPPRGPRGTLSNWSRGGKITMFNNEARRLGLSIPEAYKLCREKKENAGTSPST</sequence>
<gene>
    <name evidence="1" type="ORF">S12H4_37746</name>
</gene>
<evidence type="ECO:0000313" key="1">
    <source>
        <dbReference type="EMBL" id="GAI88283.1"/>
    </source>
</evidence>
<accession>X1S5U4</accession>
<dbReference type="AlphaFoldDB" id="X1S5U4"/>
<name>X1S5U4_9ZZZZ</name>
<reference evidence="1" key="1">
    <citation type="journal article" date="2014" name="Front. Microbiol.">
        <title>High frequency of phylogenetically diverse reductive dehalogenase-homologous genes in deep subseafloor sedimentary metagenomes.</title>
        <authorList>
            <person name="Kawai M."/>
            <person name="Futagami T."/>
            <person name="Toyoda A."/>
            <person name="Takaki Y."/>
            <person name="Nishi S."/>
            <person name="Hori S."/>
            <person name="Arai W."/>
            <person name="Tsubouchi T."/>
            <person name="Morono Y."/>
            <person name="Uchiyama I."/>
            <person name="Ito T."/>
            <person name="Fujiyama A."/>
            <person name="Inagaki F."/>
            <person name="Takami H."/>
        </authorList>
    </citation>
    <scope>NUCLEOTIDE SEQUENCE</scope>
    <source>
        <strain evidence="1">Expedition CK06-06</strain>
    </source>
</reference>